<accession>A0ABR9UX35</accession>
<dbReference type="InterPro" id="IPR037401">
    <property type="entry name" value="SnoaL-like"/>
</dbReference>
<name>A0ABR9UX35_9CHRO</name>
<proteinExistence type="predicted"/>
<protein>
    <submittedName>
        <fullName evidence="2">Nuclear transport factor 2 family protein</fullName>
    </submittedName>
</protein>
<dbReference type="SUPFAM" id="SSF54427">
    <property type="entry name" value="NTF2-like"/>
    <property type="match status" value="1"/>
</dbReference>
<gene>
    <name evidence="2" type="ORF">IQ230_21450</name>
</gene>
<dbReference type="Proteomes" id="UP000651156">
    <property type="component" value="Unassembled WGS sequence"/>
</dbReference>
<feature type="domain" description="SnoaL-like" evidence="1">
    <location>
        <begin position="75"/>
        <end position="205"/>
    </location>
</feature>
<dbReference type="EMBL" id="JADEWN010000068">
    <property type="protein sequence ID" value="MBE9192871.1"/>
    <property type="molecule type" value="Genomic_DNA"/>
</dbReference>
<reference evidence="2 3" key="1">
    <citation type="submission" date="2020-10" db="EMBL/GenBank/DDBJ databases">
        <authorList>
            <person name="Castelo-Branco R."/>
            <person name="Eusebio N."/>
            <person name="Adriana R."/>
            <person name="Vieira A."/>
            <person name="Brugerolle De Fraissinette N."/>
            <person name="Rezende De Castro R."/>
            <person name="Schneider M.P."/>
            <person name="Vasconcelos V."/>
            <person name="Leao P.N."/>
        </authorList>
    </citation>
    <scope>NUCLEOTIDE SEQUENCE [LARGE SCALE GENOMIC DNA]</scope>
    <source>
        <strain evidence="2 3">LEGE 06123</strain>
    </source>
</reference>
<dbReference type="RefSeq" id="WP_193934280.1">
    <property type="nucleotide sequence ID" value="NZ_CAWPMZ010000107.1"/>
</dbReference>
<dbReference type="Pfam" id="PF13577">
    <property type="entry name" value="SnoaL_4"/>
    <property type="match status" value="1"/>
</dbReference>
<dbReference type="Gene3D" id="3.10.450.50">
    <property type="match status" value="1"/>
</dbReference>
<dbReference type="InterPro" id="IPR032710">
    <property type="entry name" value="NTF2-like_dom_sf"/>
</dbReference>
<keyword evidence="3" id="KW-1185">Reference proteome</keyword>
<sequence>MLLSFEPILSILGIPQSSSKKDVIHQDFDNQNKRQQKVTRRRMLLIVGSGSVLILGGIHPRKIFAQTPKVLLSSKDILAIQALNARHFYALDGLSNLIPGDPGTNWAATFTPDGTFSIVRANGDVVIKATGTQELLRVYKTFPDVQTTRHWINDLIIEPNTQGAKGGCYIIAMNIKNDPAAVIRTGVYKDQIIKIGRNWKFKSRTLILDPNSPAG</sequence>
<evidence type="ECO:0000313" key="3">
    <source>
        <dbReference type="Proteomes" id="UP000651156"/>
    </source>
</evidence>
<organism evidence="2 3">
    <name type="scientific">Gloeocapsopsis crepidinum LEGE 06123</name>
    <dbReference type="NCBI Taxonomy" id="588587"/>
    <lineage>
        <taxon>Bacteria</taxon>
        <taxon>Bacillati</taxon>
        <taxon>Cyanobacteriota</taxon>
        <taxon>Cyanophyceae</taxon>
        <taxon>Oscillatoriophycideae</taxon>
        <taxon>Chroococcales</taxon>
        <taxon>Chroococcaceae</taxon>
        <taxon>Gloeocapsopsis</taxon>
    </lineage>
</organism>
<comment type="caution">
    <text evidence="2">The sequence shown here is derived from an EMBL/GenBank/DDBJ whole genome shotgun (WGS) entry which is preliminary data.</text>
</comment>
<dbReference type="CDD" id="cd00531">
    <property type="entry name" value="NTF2_like"/>
    <property type="match status" value="1"/>
</dbReference>
<evidence type="ECO:0000313" key="2">
    <source>
        <dbReference type="EMBL" id="MBE9192871.1"/>
    </source>
</evidence>
<evidence type="ECO:0000259" key="1">
    <source>
        <dbReference type="Pfam" id="PF13577"/>
    </source>
</evidence>